<dbReference type="GO" id="GO:0016020">
    <property type="term" value="C:membrane"/>
    <property type="evidence" value="ECO:0007669"/>
    <property type="project" value="InterPro"/>
</dbReference>
<feature type="binding site" evidence="5">
    <location>
        <position position="211"/>
    </location>
    <ligand>
        <name>chlorophyll a</name>
        <dbReference type="ChEBI" id="CHEBI:58416"/>
        <label>1</label>
    </ligand>
</feature>
<name>A0A9P1GBV7_9DINO</name>
<keyword evidence="5" id="KW-0157">Chromophore</keyword>
<dbReference type="Gene3D" id="1.10.3460.10">
    <property type="entry name" value="Chlorophyll a/b binding protein domain"/>
    <property type="match status" value="1"/>
</dbReference>
<comment type="subcellular location">
    <subcellularLocation>
        <location evidence="1">Plastid</location>
        <location evidence="1">Chloroplast</location>
    </subcellularLocation>
</comment>
<organism evidence="7">
    <name type="scientific">Cladocopium goreaui</name>
    <dbReference type="NCBI Taxonomy" id="2562237"/>
    <lineage>
        <taxon>Eukaryota</taxon>
        <taxon>Sar</taxon>
        <taxon>Alveolata</taxon>
        <taxon>Dinophyceae</taxon>
        <taxon>Suessiales</taxon>
        <taxon>Symbiodiniaceae</taxon>
        <taxon>Cladocopium</taxon>
    </lineage>
</organism>
<keyword evidence="3" id="KW-0602">Photosynthesis</keyword>
<dbReference type="Pfam" id="PF00504">
    <property type="entry name" value="Chloroa_b-bind"/>
    <property type="match status" value="1"/>
</dbReference>
<feature type="compositionally biased region" description="Basic and acidic residues" evidence="6">
    <location>
        <begin position="59"/>
        <end position="69"/>
    </location>
</feature>
<dbReference type="GO" id="GO:0009765">
    <property type="term" value="P:photosynthesis, light harvesting"/>
    <property type="evidence" value="ECO:0007669"/>
    <property type="project" value="InterPro"/>
</dbReference>
<accession>A0A9P1GBV7</accession>
<sequence length="242" mass="25539">MLALSLSSAAAAPSAPQPHPGPVGAGPGCRGHGIGAVAGGVVLLSAARSTRSRPLRSCLRAEKSPEIKGPKVKPPPKVEPPWEASQELGVTAPVGFFDPIGLAPKDKETFCEYRACELKHGRVAMMASIGAVGQHFLRFPGFEKTQWGEEMPSGVMAAFNNPGSFGLVLLSLLAGLLEFTVWSEDYATKEPGNFGDPLGLKQYTEDMRNQELNNGRFAMVAILGIVAAELVTGKDAVQQLGF</sequence>
<evidence type="ECO:0008006" key="10">
    <source>
        <dbReference type="Google" id="ProtNLM"/>
    </source>
</evidence>
<feature type="binding site" evidence="5">
    <location>
        <position position="214"/>
    </location>
    <ligand>
        <name>chlorophyll a</name>
        <dbReference type="ChEBI" id="CHEBI:58416"/>
        <label>1</label>
    </ligand>
</feature>
<comment type="caution">
    <text evidence="7">The sequence shown here is derived from an EMBL/GenBank/DDBJ whole genome shotgun (WGS) entry which is preliminary data.</text>
</comment>
<feature type="region of interest" description="Disordered" evidence="6">
    <location>
        <begin position="1"/>
        <end position="28"/>
    </location>
</feature>
<dbReference type="GO" id="GO:0016168">
    <property type="term" value="F:chlorophyll binding"/>
    <property type="evidence" value="ECO:0007669"/>
    <property type="project" value="UniProtKB-KW"/>
</dbReference>
<evidence type="ECO:0000256" key="1">
    <source>
        <dbReference type="ARBA" id="ARBA00004229"/>
    </source>
</evidence>
<evidence type="ECO:0000313" key="9">
    <source>
        <dbReference type="Proteomes" id="UP001152797"/>
    </source>
</evidence>
<dbReference type="OrthoDB" id="436126at2759"/>
<reference evidence="7" key="1">
    <citation type="submission" date="2022-10" db="EMBL/GenBank/DDBJ databases">
        <authorList>
            <person name="Chen Y."/>
            <person name="Dougan E. K."/>
            <person name="Chan C."/>
            <person name="Rhodes N."/>
            <person name="Thang M."/>
        </authorList>
    </citation>
    <scope>NUCLEOTIDE SEQUENCE</scope>
</reference>
<evidence type="ECO:0000256" key="6">
    <source>
        <dbReference type="SAM" id="MobiDB-lite"/>
    </source>
</evidence>
<dbReference type="AlphaFoldDB" id="A0A9P1GBV7"/>
<feature type="binding site" description="axial binding residue" evidence="5">
    <location>
        <position position="171"/>
    </location>
    <ligand>
        <name>chlorophyll b</name>
        <dbReference type="ChEBI" id="CHEBI:61721"/>
        <label>1</label>
    </ligand>
    <ligandPart>
        <name>Mg</name>
        <dbReference type="ChEBI" id="CHEBI:25107"/>
    </ligandPart>
</feature>
<evidence type="ECO:0000313" key="7">
    <source>
        <dbReference type="EMBL" id="CAI4007228.1"/>
    </source>
</evidence>
<dbReference type="EMBL" id="CAMXCT010004001">
    <property type="protein sequence ID" value="CAI4007228.1"/>
    <property type="molecule type" value="Genomic_DNA"/>
</dbReference>
<dbReference type="GO" id="GO:0009507">
    <property type="term" value="C:chloroplast"/>
    <property type="evidence" value="ECO:0007669"/>
    <property type="project" value="UniProtKB-SubCell"/>
</dbReference>
<feature type="binding site" evidence="5">
    <location>
        <position position="216"/>
    </location>
    <ligand>
        <name>chlorophyll a</name>
        <dbReference type="ChEBI" id="CHEBI:58416"/>
        <label>5</label>
    </ligand>
</feature>
<reference evidence="8 9" key="2">
    <citation type="submission" date="2024-05" db="EMBL/GenBank/DDBJ databases">
        <authorList>
            <person name="Chen Y."/>
            <person name="Shah S."/>
            <person name="Dougan E. K."/>
            <person name="Thang M."/>
            <person name="Chan C."/>
        </authorList>
    </citation>
    <scope>NUCLEOTIDE SEQUENCE [LARGE SCALE GENOMIC DNA]</scope>
</reference>
<keyword evidence="5" id="KW-0148">Chlorophyll</keyword>
<dbReference type="SUPFAM" id="SSF103511">
    <property type="entry name" value="Chlorophyll a-b binding protein"/>
    <property type="match status" value="1"/>
</dbReference>
<feature type="binding site" description="axial binding residue" evidence="5">
    <location>
        <position position="122"/>
    </location>
    <ligand>
        <name>chlorophyll b</name>
        <dbReference type="ChEBI" id="CHEBI:61721"/>
        <label>1</label>
    </ligand>
    <ligandPart>
        <name>Mg</name>
        <dbReference type="ChEBI" id="CHEBI:25107"/>
    </ligandPart>
</feature>
<evidence type="ECO:0000256" key="5">
    <source>
        <dbReference type="PIRSR" id="PIRSR601344-1"/>
    </source>
</evidence>
<dbReference type="InterPro" id="IPR001344">
    <property type="entry name" value="Chloro_AB-bd_pln"/>
</dbReference>
<dbReference type="EMBL" id="CAMXCT020004001">
    <property type="protein sequence ID" value="CAL1160603.1"/>
    <property type="molecule type" value="Genomic_DNA"/>
</dbReference>
<feature type="binding site" evidence="5">
    <location>
        <position position="120"/>
    </location>
    <ligand>
        <name>chlorophyll a</name>
        <dbReference type="ChEBI" id="CHEBI:58416"/>
        <label>1</label>
    </ligand>
</feature>
<proteinExistence type="predicted"/>
<dbReference type="Proteomes" id="UP001152797">
    <property type="component" value="Unassembled WGS sequence"/>
</dbReference>
<feature type="region of interest" description="Disordered" evidence="6">
    <location>
        <begin position="54"/>
        <end position="82"/>
    </location>
</feature>
<dbReference type="PANTHER" id="PTHR21649">
    <property type="entry name" value="CHLOROPHYLL A/B BINDING PROTEIN"/>
    <property type="match status" value="1"/>
</dbReference>
<keyword evidence="9" id="KW-1185">Reference proteome</keyword>
<feature type="compositionally biased region" description="Low complexity" evidence="6">
    <location>
        <begin position="1"/>
        <end position="14"/>
    </location>
</feature>
<keyword evidence="4" id="KW-0934">Plastid</keyword>
<evidence type="ECO:0000256" key="3">
    <source>
        <dbReference type="ARBA" id="ARBA00022531"/>
    </source>
</evidence>
<dbReference type="InterPro" id="IPR022796">
    <property type="entry name" value="Chloroa_b-bind"/>
</dbReference>
<keyword evidence="2" id="KW-0150">Chloroplast</keyword>
<evidence type="ECO:0000256" key="4">
    <source>
        <dbReference type="ARBA" id="ARBA00022640"/>
    </source>
</evidence>
<gene>
    <name evidence="7" type="ORF">C1SCF055_LOCUS32793</name>
</gene>
<protein>
    <recommendedName>
        <fullName evidence="10">Chlorophyll a-b binding protein, chloroplastic</fullName>
    </recommendedName>
</protein>
<dbReference type="EMBL" id="CAMXCT030004001">
    <property type="protein sequence ID" value="CAL4794540.1"/>
    <property type="molecule type" value="Genomic_DNA"/>
</dbReference>
<evidence type="ECO:0000256" key="2">
    <source>
        <dbReference type="ARBA" id="ARBA00022528"/>
    </source>
</evidence>
<evidence type="ECO:0000313" key="8">
    <source>
        <dbReference type="EMBL" id="CAL4794540.1"/>
    </source>
</evidence>
<feature type="binding site" evidence="5">
    <location>
        <position position="117"/>
    </location>
    <ligand>
        <name>chlorophyll a</name>
        <dbReference type="ChEBI" id="CHEBI:58416"/>
        <label>1</label>
    </ligand>
</feature>